<keyword evidence="3" id="KW-1185">Reference proteome</keyword>
<feature type="transmembrane region" description="Helical" evidence="1">
    <location>
        <begin position="37"/>
        <end position="63"/>
    </location>
</feature>
<organism evidence="2 3">
    <name type="scientific">Endomicrobium trichonymphae</name>
    <dbReference type="NCBI Taxonomy" id="1408204"/>
    <lineage>
        <taxon>Bacteria</taxon>
        <taxon>Pseudomonadati</taxon>
        <taxon>Elusimicrobiota</taxon>
        <taxon>Endomicrobiia</taxon>
        <taxon>Endomicrobiales</taxon>
        <taxon>Endomicrobiaceae</taxon>
        <taxon>Candidatus Endomicrobiellum</taxon>
    </lineage>
</organism>
<evidence type="ECO:0000313" key="3">
    <source>
        <dbReference type="Proteomes" id="UP000095237"/>
    </source>
</evidence>
<keyword evidence="1" id="KW-0812">Transmembrane</keyword>
<dbReference type="Proteomes" id="UP000095237">
    <property type="component" value="Unassembled WGS sequence"/>
</dbReference>
<comment type="caution">
    <text evidence="2">The sequence shown here is derived from an EMBL/GenBank/DDBJ whole genome shotgun (WGS) entry which is preliminary data.</text>
</comment>
<keyword evidence="1" id="KW-1133">Transmembrane helix</keyword>
<accession>A0A1E5ILT0</accession>
<sequence>MFCNIKLLFFIIVYLMNMLLYYFIGKQLVLAGIMSRFILGSFVIFGIIVVSCFIVSLILSFLFKYSYMACCWIFKIEKAGFSAFSRNFWIIFTGLIYFIMLIIFLKVTEY</sequence>
<reference evidence="2 3" key="1">
    <citation type="submission" date="2015-11" db="EMBL/GenBank/DDBJ databases">
        <title>Evidence for parallel genomic evolution in an endosymbiosis of termite gut flagellates.</title>
        <authorList>
            <person name="Zheng H."/>
        </authorList>
    </citation>
    <scope>NUCLEOTIDE SEQUENCE [LARGE SCALE GENOMIC DNA]</scope>
    <source>
        <strain evidence="2 3">CET450</strain>
    </source>
</reference>
<evidence type="ECO:0000256" key="1">
    <source>
        <dbReference type="SAM" id="Phobius"/>
    </source>
</evidence>
<keyword evidence="1" id="KW-0472">Membrane</keyword>
<dbReference type="AlphaFoldDB" id="A0A1E5ILT0"/>
<protein>
    <submittedName>
        <fullName evidence="2">Uncharacterized protein</fullName>
    </submittedName>
</protein>
<dbReference type="EMBL" id="LNVX01000218">
    <property type="protein sequence ID" value="OEG71407.1"/>
    <property type="molecule type" value="Genomic_DNA"/>
</dbReference>
<feature type="transmembrane region" description="Helical" evidence="1">
    <location>
        <begin position="84"/>
        <end position="105"/>
    </location>
</feature>
<gene>
    <name evidence="2" type="ORF">ATZ36_14915</name>
</gene>
<feature type="transmembrane region" description="Helical" evidence="1">
    <location>
        <begin position="7"/>
        <end position="25"/>
    </location>
</feature>
<proteinExistence type="predicted"/>
<name>A0A1E5ILT0_ENDTX</name>
<evidence type="ECO:0000313" key="2">
    <source>
        <dbReference type="EMBL" id="OEG71407.1"/>
    </source>
</evidence>